<evidence type="ECO:0000256" key="8">
    <source>
        <dbReference type="ARBA" id="ARBA00022989"/>
    </source>
</evidence>
<dbReference type="GO" id="GO:0020037">
    <property type="term" value="F:heme binding"/>
    <property type="evidence" value="ECO:0007669"/>
    <property type="project" value="InterPro"/>
</dbReference>
<dbReference type="EMBL" id="QWDD01000001">
    <property type="protein sequence ID" value="RNJ49712.1"/>
    <property type="molecule type" value="Genomic_DNA"/>
</dbReference>
<feature type="topological domain" description="Extracellular" evidence="12">
    <location>
        <begin position="29"/>
        <end position="145"/>
    </location>
</feature>
<dbReference type="HAMAP" id="MF_01959">
    <property type="entry name" value="CcmE"/>
    <property type="match status" value="1"/>
</dbReference>
<name>A0A3M9XPN3_9HYPH</name>
<gene>
    <name evidence="12 14" type="primary">ccmE</name>
    <name evidence="12" type="synonym">cycJ</name>
    <name evidence="14" type="ORF">D1O30_08965</name>
</gene>
<dbReference type="SUPFAM" id="SSF82093">
    <property type="entry name" value="Heme chaperone CcmE"/>
    <property type="match status" value="1"/>
</dbReference>
<dbReference type="RefSeq" id="WP_123175681.1">
    <property type="nucleotide sequence ID" value="NZ_QWDD01000001.1"/>
</dbReference>
<keyword evidence="4 12" id="KW-0812">Transmembrane</keyword>
<keyword evidence="9 12" id="KW-0408">Iron</keyword>
<evidence type="ECO:0000313" key="14">
    <source>
        <dbReference type="EMBL" id="RNJ49712.1"/>
    </source>
</evidence>
<reference evidence="14 15" key="1">
    <citation type="submission" date="2018-08" db="EMBL/GenBank/DDBJ databases">
        <title>Genome sequence of Methylocystis hirsuta CSC1, a methanotroph able to accumulate PHAs.</title>
        <authorList>
            <person name="Bordel S."/>
            <person name="Rodriguez E."/>
            <person name="Gancedo J."/>
            <person name="Munoz R."/>
        </authorList>
    </citation>
    <scope>NUCLEOTIDE SEQUENCE [LARGE SCALE GENOMIC DNA]</scope>
    <source>
        <strain evidence="14 15">CSC1</strain>
    </source>
</reference>
<dbReference type="GO" id="GO:0017003">
    <property type="term" value="P:protein-heme linkage"/>
    <property type="evidence" value="ECO:0007669"/>
    <property type="project" value="UniProtKB-UniRule"/>
</dbReference>
<dbReference type="Pfam" id="PF03100">
    <property type="entry name" value="CcmE"/>
    <property type="match status" value="1"/>
</dbReference>
<dbReference type="InterPro" id="IPR004329">
    <property type="entry name" value="CcmE"/>
</dbReference>
<feature type="topological domain" description="Cytoplasmic" evidence="12">
    <location>
        <begin position="1"/>
        <end position="7"/>
    </location>
</feature>
<protein>
    <recommendedName>
        <fullName evidence="12">Cytochrome c-type biogenesis protein CcmE</fullName>
    </recommendedName>
    <alternativeName>
        <fullName evidence="12">Cytochrome c maturation protein E</fullName>
    </alternativeName>
    <alternativeName>
        <fullName evidence="12">Heme chaperone CcmE</fullName>
    </alternativeName>
</protein>
<dbReference type="GO" id="GO:0046872">
    <property type="term" value="F:metal ion binding"/>
    <property type="evidence" value="ECO:0007669"/>
    <property type="project" value="UniProtKB-KW"/>
</dbReference>
<dbReference type="AlphaFoldDB" id="A0A3M9XPN3"/>
<comment type="subcellular location">
    <subcellularLocation>
        <location evidence="1">Cell inner membrane</location>
    </subcellularLocation>
    <subcellularLocation>
        <location evidence="12">Cell membrane</location>
        <topology evidence="12">Single-pass type II membrane protein</topology>
    </subcellularLocation>
</comment>
<evidence type="ECO:0000256" key="3">
    <source>
        <dbReference type="ARBA" id="ARBA00022617"/>
    </source>
</evidence>
<dbReference type="FunFam" id="2.40.50.140:FF:000104">
    <property type="entry name" value="Cytochrome c-type biogenesis protein CcmE"/>
    <property type="match status" value="1"/>
</dbReference>
<keyword evidence="15" id="KW-1185">Reference proteome</keyword>
<dbReference type="Gene3D" id="2.40.50.140">
    <property type="entry name" value="Nucleic acid-binding proteins"/>
    <property type="match status" value="1"/>
</dbReference>
<dbReference type="OrthoDB" id="9793584at2"/>
<evidence type="ECO:0000256" key="2">
    <source>
        <dbReference type="ARBA" id="ARBA00022475"/>
    </source>
</evidence>
<evidence type="ECO:0000256" key="1">
    <source>
        <dbReference type="ARBA" id="ARBA00004533"/>
    </source>
</evidence>
<keyword evidence="5 12" id="KW-0479">Metal-binding</keyword>
<evidence type="ECO:0000256" key="5">
    <source>
        <dbReference type="ARBA" id="ARBA00022723"/>
    </source>
</evidence>
<feature type="binding site" description="covalent" evidence="12 13">
    <location>
        <position position="121"/>
    </location>
    <ligand>
        <name>heme</name>
        <dbReference type="ChEBI" id="CHEBI:30413"/>
    </ligand>
</feature>
<evidence type="ECO:0000256" key="11">
    <source>
        <dbReference type="ARBA" id="ARBA00056663"/>
    </source>
</evidence>
<dbReference type="InterPro" id="IPR036127">
    <property type="entry name" value="CcmE-like_sf"/>
</dbReference>
<comment type="function">
    <text evidence="11 12">Heme chaperone required for the biogenesis of c-type cytochromes. Transiently binds heme delivered by CcmC and transfers the heme to apo-cytochromes in a process facilitated by CcmF and CcmH.</text>
</comment>
<dbReference type="NCBIfam" id="NF009731">
    <property type="entry name" value="PRK13254.1-5"/>
    <property type="match status" value="1"/>
</dbReference>
<dbReference type="PANTHER" id="PTHR34128:SF2">
    <property type="entry name" value="CYTOCHROME C-TYPE BIOGENESIS PROTEIN CCME HOMOLOG, MITOCHONDRIAL"/>
    <property type="match status" value="1"/>
</dbReference>
<keyword evidence="3 12" id="KW-0349">Heme</keyword>
<evidence type="ECO:0000256" key="6">
    <source>
        <dbReference type="ARBA" id="ARBA00022748"/>
    </source>
</evidence>
<dbReference type="GO" id="GO:0017004">
    <property type="term" value="P:cytochrome complex assembly"/>
    <property type="evidence" value="ECO:0007669"/>
    <property type="project" value="UniProtKB-KW"/>
</dbReference>
<evidence type="ECO:0000256" key="13">
    <source>
        <dbReference type="PIRSR" id="PIRSR604329-50"/>
    </source>
</evidence>
<dbReference type="NCBIfam" id="NF009727">
    <property type="entry name" value="PRK13254.1-1"/>
    <property type="match status" value="1"/>
</dbReference>
<dbReference type="PANTHER" id="PTHR34128">
    <property type="entry name" value="CYTOCHROME C-TYPE BIOGENESIS PROTEIN CCME HOMOLOG, MITOCHONDRIAL"/>
    <property type="match status" value="1"/>
</dbReference>
<organism evidence="14 15">
    <name type="scientific">Methylocystis hirsuta</name>
    <dbReference type="NCBI Taxonomy" id="369798"/>
    <lineage>
        <taxon>Bacteria</taxon>
        <taxon>Pseudomonadati</taxon>
        <taxon>Pseudomonadota</taxon>
        <taxon>Alphaproteobacteria</taxon>
        <taxon>Hyphomicrobiales</taxon>
        <taxon>Methylocystaceae</taxon>
        <taxon>Methylocystis</taxon>
    </lineage>
</organism>
<keyword evidence="10 12" id="KW-0472">Membrane</keyword>
<evidence type="ECO:0000256" key="9">
    <source>
        <dbReference type="ARBA" id="ARBA00023004"/>
    </source>
</evidence>
<dbReference type="NCBIfam" id="NF009729">
    <property type="entry name" value="PRK13254.1-3"/>
    <property type="match status" value="1"/>
</dbReference>
<dbReference type="Proteomes" id="UP000268623">
    <property type="component" value="Unassembled WGS sequence"/>
</dbReference>
<evidence type="ECO:0000256" key="7">
    <source>
        <dbReference type="ARBA" id="ARBA00022968"/>
    </source>
</evidence>
<keyword evidence="8 12" id="KW-1133">Transmembrane helix</keyword>
<keyword evidence="7 12" id="KW-0735">Signal-anchor</keyword>
<evidence type="ECO:0000256" key="12">
    <source>
        <dbReference type="HAMAP-Rule" id="MF_01959"/>
    </source>
</evidence>
<comment type="similarity">
    <text evidence="12">Belongs to the CcmE/CycJ family.</text>
</comment>
<evidence type="ECO:0000313" key="15">
    <source>
        <dbReference type="Proteomes" id="UP000268623"/>
    </source>
</evidence>
<evidence type="ECO:0000256" key="10">
    <source>
        <dbReference type="ARBA" id="ARBA00023136"/>
    </source>
</evidence>
<evidence type="ECO:0000256" key="4">
    <source>
        <dbReference type="ARBA" id="ARBA00022692"/>
    </source>
</evidence>
<keyword evidence="2 12" id="KW-1003">Cell membrane</keyword>
<keyword evidence="6 12" id="KW-0201">Cytochrome c-type biogenesis</keyword>
<accession>A0A3M9XPN3</accession>
<comment type="caution">
    <text evidence="14">The sequence shown here is derived from an EMBL/GenBank/DDBJ whole genome shotgun (WGS) entry which is preliminary data.</text>
</comment>
<sequence>MTRKGKRLTLIAGAMAILGLAAGLMLFALRDNIVFFYTPSELAKKQTASGARLRIGGLVKEGTVVKNGQDVRFTVTDKTSDLTVSYTGLLPDLFREGQGVVVDGVLQPDGAFRADSVLAKHDERYMPRDVADALKKQGVWQGETK</sequence>
<dbReference type="GO" id="GO:0005886">
    <property type="term" value="C:plasma membrane"/>
    <property type="evidence" value="ECO:0007669"/>
    <property type="project" value="UniProtKB-SubCell"/>
</dbReference>
<proteinExistence type="inferred from homology"/>
<dbReference type="InterPro" id="IPR012340">
    <property type="entry name" value="NA-bd_OB-fold"/>
</dbReference>
<feature type="binding site" description="axial binding residue" evidence="12 13">
    <location>
        <position position="125"/>
    </location>
    <ligand>
        <name>heme</name>
        <dbReference type="ChEBI" id="CHEBI:30413"/>
    </ligand>
    <ligandPart>
        <name>Fe</name>
        <dbReference type="ChEBI" id="CHEBI:18248"/>
    </ligandPart>
</feature>